<dbReference type="InterPro" id="IPR012337">
    <property type="entry name" value="RNaseH-like_sf"/>
</dbReference>
<dbReference type="PIRSF" id="PIRSF036922">
    <property type="entry name" value="RNaseH_PGAM"/>
    <property type="match status" value="1"/>
</dbReference>
<protein>
    <submittedName>
        <fullName evidence="2">Bifunctional RNase H/acid phosphatase</fullName>
    </submittedName>
</protein>
<comment type="caution">
    <text evidence="2">The sequence shown here is derived from an EMBL/GenBank/DDBJ whole genome shotgun (WGS) entry which is preliminary data.</text>
</comment>
<dbReference type="InterPro" id="IPR029033">
    <property type="entry name" value="His_PPase_superfam"/>
</dbReference>
<dbReference type="InterPro" id="IPR013078">
    <property type="entry name" value="His_Pase_superF_clade-1"/>
</dbReference>
<dbReference type="InterPro" id="IPR002156">
    <property type="entry name" value="RNaseH_domain"/>
</dbReference>
<dbReference type="Gene3D" id="3.40.50.1240">
    <property type="entry name" value="Phosphoglycerate mutase-like"/>
    <property type="match status" value="1"/>
</dbReference>
<dbReference type="EMBL" id="BAAAHE010000029">
    <property type="protein sequence ID" value="GAA0627488.1"/>
    <property type="molecule type" value="Genomic_DNA"/>
</dbReference>
<organism evidence="2 3">
    <name type="scientific">Sporichthya brevicatena</name>
    <dbReference type="NCBI Taxonomy" id="171442"/>
    <lineage>
        <taxon>Bacteria</taxon>
        <taxon>Bacillati</taxon>
        <taxon>Actinomycetota</taxon>
        <taxon>Actinomycetes</taxon>
        <taxon>Sporichthyales</taxon>
        <taxon>Sporichthyaceae</taxon>
        <taxon>Sporichthya</taxon>
    </lineage>
</organism>
<dbReference type="PROSITE" id="PS50879">
    <property type="entry name" value="RNASE_H_1"/>
    <property type="match status" value="1"/>
</dbReference>
<dbReference type="Proteomes" id="UP001500957">
    <property type="component" value="Unassembled WGS sequence"/>
</dbReference>
<dbReference type="RefSeq" id="WP_344606874.1">
    <property type="nucleotide sequence ID" value="NZ_BAAAHE010000029.1"/>
</dbReference>
<dbReference type="CDD" id="cd09279">
    <property type="entry name" value="RNase_HI_like"/>
    <property type="match status" value="1"/>
</dbReference>
<accession>A0ABN1H2W0</accession>
<evidence type="ECO:0000313" key="2">
    <source>
        <dbReference type="EMBL" id="GAA0627488.1"/>
    </source>
</evidence>
<reference evidence="2 3" key="1">
    <citation type="journal article" date="2019" name="Int. J. Syst. Evol. Microbiol.">
        <title>The Global Catalogue of Microorganisms (GCM) 10K type strain sequencing project: providing services to taxonomists for standard genome sequencing and annotation.</title>
        <authorList>
            <consortium name="The Broad Institute Genomics Platform"/>
            <consortium name="The Broad Institute Genome Sequencing Center for Infectious Disease"/>
            <person name="Wu L."/>
            <person name="Ma J."/>
        </authorList>
    </citation>
    <scope>NUCLEOTIDE SEQUENCE [LARGE SCALE GENOMIC DNA]</scope>
    <source>
        <strain evidence="2 3">JCM 10671</strain>
    </source>
</reference>
<dbReference type="InterPro" id="IPR036397">
    <property type="entry name" value="RNaseH_sf"/>
</dbReference>
<gene>
    <name evidence="2" type="ORF">GCM10009547_33810</name>
</gene>
<dbReference type="CDD" id="cd07067">
    <property type="entry name" value="HP_PGM_like"/>
    <property type="match status" value="1"/>
</dbReference>
<evidence type="ECO:0000313" key="3">
    <source>
        <dbReference type="Proteomes" id="UP001500957"/>
    </source>
</evidence>
<dbReference type="SUPFAM" id="SSF53254">
    <property type="entry name" value="Phosphoglycerate mutase-like"/>
    <property type="match status" value="1"/>
</dbReference>
<dbReference type="Pfam" id="PF00300">
    <property type="entry name" value="His_Phos_1"/>
    <property type="match status" value="1"/>
</dbReference>
<proteinExistence type="predicted"/>
<dbReference type="SUPFAM" id="SSF53098">
    <property type="entry name" value="Ribonuclease H-like"/>
    <property type="match status" value="1"/>
</dbReference>
<dbReference type="Pfam" id="PF13456">
    <property type="entry name" value="RVT_3"/>
    <property type="match status" value="1"/>
</dbReference>
<feature type="domain" description="RNase H type-1" evidence="1">
    <location>
        <begin position="1"/>
        <end position="134"/>
    </location>
</feature>
<dbReference type="PANTHER" id="PTHR48100:SF62">
    <property type="entry name" value="GLUCOSYL-3-PHOSPHOGLYCERATE PHOSPHATASE"/>
    <property type="match status" value="1"/>
</dbReference>
<keyword evidence="3" id="KW-1185">Reference proteome</keyword>
<dbReference type="InterPro" id="IPR014636">
    <property type="entry name" value="RNaseH/PGlycerate_mutase"/>
</dbReference>
<name>A0ABN1H2W0_9ACTN</name>
<evidence type="ECO:0000259" key="1">
    <source>
        <dbReference type="PROSITE" id="PS50879"/>
    </source>
</evidence>
<sequence length="394" mass="42037">MARRLVVEADGAARGNPGPASYGAVVRDADTGEVLAERAATLGITTNNVAEYSGLIAALEAAFELDPGAQVEVRMDSKLVIEQMAGRWSVKHENLKPLASKAKRLIPAQAQVRWTWIPRGENAHADRLANLALDGRGPDAEPPPGERTGEIRVVSAQPLAKEVALDETGPIPKIIGWATDLGHVTTLRLLRHGETPHTIEKRFSGVRFDPPLSERGQQQAKAAATHLAANGGIDVIVSSPLLRARQTAQAVADAVGLEVIVDDGFRECDFGDWDGLTFAEARAQAGDALSQWLSNPEIAPPNGESLLQVAARVAEAQQRILATHAGRGVLIVAHVGSIKMLIREALGAPISTIHRLQLDPAALSTVRWYGDGNSAVHAYNETAHLGEWKRVDGS</sequence>
<dbReference type="InterPro" id="IPR050275">
    <property type="entry name" value="PGM_Phosphatase"/>
</dbReference>
<dbReference type="SMART" id="SM00855">
    <property type="entry name" value="PGAM"/>
    <property type="match status" value="1"/>
</dbReference>
<dbReference type="Gene3D" id="3.30.420.10">
    <property type="entry name" value="Ribonuclease H-like superfamily/Ribonuclease H"/>
    <property type="match status" value="1"/>
</dbReference>
<dbReference type="PANTHER" id="PTHR48100">
    <property type="entry name" value="BROAD-SPECIFICITY PHOSPHATASE YOR283W-RELATED"/>
    <property type="match status" value="1"/>
</dbReference>
<dbReference type="NCBIfam" id="NF005567">
    <property type="entry name" value="PRK07238.1"/>
    <property type="match status" value="1"/>
</dbReference>